<dbReference type="GO" id="GO:0022857">
    <property type="term" value="F:transmembrane transporter activity"/>
    <property type="evidence" value="ECO:0007669"/>
    <property type="project" value="UniProtKB-UniRule"/>
</dbReference>
<evidence type="ECO:0000256" key="2">
    <source>
        <dbReference type="ARBA" id="ARBA00022475"/>
    </source>
</evidence>
<dbReference type="RefSeq" id="WP_116171384.1">
    <property type="nucleotide sequence ID" value="NZ_QUMX01000099.1"/>
</dbReference>
<dbReference type="PANTHER" id="PTHR33362">
    <property type="entry name" value="SIALIC ACID TRAP TRANSPORTER PERMEASE PROTEIN SIAT-RELATED"/>
    <property type="match status" value="1"/>
</dbReference>
<dbReference type="InterPro" id="IPR010656">
    <property type="entry name" value="DctM"/>
</dbReference>
<name>A0AAQ0HBI5_PARVE</name>
<comment type="function">
    <text evidence="7">Part of the tripartite ATP-independent periplasmic (TRAP) transport system.</text>
</comment>
<keyword evidence="11" id="KW-1185">Reference proteome</keyword>
<dbReference type="EMBL" id="QUMX01000099">
    <property type="protein sequence ID" value="REG26234.1"/>
    <property type="molecule type" value="Genomic_DNA"/>
</dbReference>
<reference evidence="10 11" key="1">
    <citation type="submission" date="2018-08" db="EMBL/GenBank/DDBJ databases">
        <title>Genomic Encyclopedia of Archaeal and Bacterial Type Strains, Phase II (KMG-II): from individual species to whole genera.</title>
        <authorList>
            <person name="Goeker M."/>
        </authorList>
    </citation>
    <scope>NUCLEOTIDE SEQUENCE [LARGE SCALE GENOMIC DNA]</scope>
    <source>
        <strain evidence="10 11">DSM 582</strain>
    </source>
</reference>
<accession>A0AAQ0HBI5</accession>
<dbReference type="AlphaFoldDB" id="A0AAQ0HBI5"/>
<evidence type="ECO:0000256" key="6">
    <source>
        <dbReference type="ARBA" id="ARBA00023136"/>
    </source>
</evidence>
<keyword evidence="6 8" id="KW-0472">Membrane</keyword>
<keyword evidence="7" id="KW-0813">Transport</keyword>
<sequence>MIATIIVLLMFVLLAAGMPVGFTLIASGALGIYWIGGPSAMMGILASMPKDSASSYEFLAIPMFLLMAEFVLRSGVADDLFQAAAAWFGRVRGGLGIATALAGAGFGAICGS</sequence>
<evidence type="ECO:0000256" key="7">
    <source>
        <dbReference type="RuleBase" id="RU369079"/>
    </source>
</evidence>
<evidence type="ECO:0000259" key="9">
    <source>
        <dbReference type="Pfam" id="PF06808"/>
    </source>
</evidence>
<keyword evidence="5 8" id="KW-1133">Transmembrane helix</keyword>
<gene>
    <name evidence="10" type="ORF">ATH84_10991</name>
</gene>
<evidence type="ECO:0000256" key="8">
    <source>
        <dbReference type="SAM" id="Phobius"/>
    </source>
</evidence>
<dbReference type="PANTHER" id="PTHR33362:SF5">
    <property type="entry name" value="C4-DICARBOXYLATE TRAP TRANSPORTER LARGE PERMEASE PROTEIN DCTM"/>
    <property type="match status" value="1"/>
</dbReference>
<protein>
    <submittedName>
        <fullName evidence="10">Tripartite ATP-independent transporter DctM subunit</fullName>
    </submittedName>
</protein>
<feature type="domain" description="TRAP C4-dicarboxylate transport system permease DctM subunit" evidence="9">
    <location>
        <begin position="8"/>
        <end position="112"/>
    </location>
</feature>
<proteinExistence type="predicted"/>
<evidence type="ECO:0000313" key="11">
    <source>
        <dbReference type="Proteomes" id="UP000256794"/>
    </source>
</evidence>
<feature type="non-terminal residue" evidence="10">
    <location>
        <position position="112"/>
    </location>
</feature>
<dbReference type="GO" id="GO:0005886">
    <property type="term" value="C:plasma membrane"/>
    <property type="evidence" value="ECO:0007669"/>
    <property type="project" value="UniProtKB-SubCell"/>
</dbReference>
<keyword evidence="3 7" id="KW-0997">Cell inner membrane</keyword>
<dbReference type="Pfam" id="PF06808">
    <property type="entry name" value="DctM"/>
    <property type="match status" value="1"/>
</dbReference>
<comment type="caution">
    <text evidence="10">The sequence shown here is derived from an EMBL/GenBank/DDBJ whole genome shotgun (WGS) entry which is preliminary data.</text>
</comment>
<dbReference type="Proteomes" id="UP000256794">
    <property type="component" value="Unassembled WGS sequence"/>
</dbReference>
<evidence type="ECO:0000256" key="4">
    <source>
        <dbReference type="ARBA" id="ARBA00022692"/>
    </source>
</evidence>
<comment type="subcellular location">
    <subcellularLocation>
        <location evidence="1 7">Cell inner membrane</location>
        <topology evidence="1 7">Multi-pass membrane protein</topology>
    </subcellularLocation>
</comment>
<evidence type="ECO:0000256" key="3">
    <source>
        <dbReference type="ARBA" id="ARBA00022519"/>
    </source>
</evidence>
<evidence type="ECO:0000256" key="1">
    <source>
        <dbReference type="ARBA" id="ARBA00004429"/>
    </source>
</evidence>
<evidence type="ECO:0000256" key="5">
    <source>
        <dbReference type="ARBA" id="ARBA00022989"/>
    </source>
</evidence>
<keyword evidence="4 8" id="KW-0812">Transmembrane</keyword>
<dbReference type="InterPro" id="IPR004681">
    <property type="entry name" value="TRAP_DctM"/>
</dbReference>
<keyword evidence="2" id="KW-1003">Cell membrane</keyword>
<feature type="transmembrane region" description="Helical" evidence="8">
    <location>
        <begin position="55"/>
        <end position="72"/>
    </location>
</feature>
<evidence type="ECO:0000313" key="10">
    <source>
        <dbReference type="EMBL" id="REG26234.1"/>
    </source>
</evidence>
<organism evidence="10 11">
    <name type="scientific">Paracoccus versutus</name>
    <name type="common">Thiobacillus versutus</name>
    <dbReference type="NCBI Taxonomy" id="34007"/>
    <lineage>
        <taxon>Bacteria</taxon>
        <taxon>Pseudomonadati</taxon>
        <taxon>Pseudomonadota</taxon>
        <taxon>Alphaproteobacteria</taxon>
        <taxon>Rhodobacterales</taxon>
        <taxon>Paracoccaceae</taxon>
        <taxon>Paracoccus</taxon>
    </lineage>
</organism>